<evidence type="ECO:0000256" key="1">
    <source>
        <dbReference type="SAM" id="MobiDB-lite"/>
    </source>
</evidence>
<proteinExistence type="predicted"/>
<organism evidence="2">
    <name type="scientific">Arion vulgaris</name>
    <dbReference type="NCBI Taxonomy" id="1028688"/>
    <lineage>
        <taxon>Eukaryota</taxon>
        <taxon>Metazoa</taxon>
        <taxon>Spiralia</taxon>
        <taxon>Lophotrochozoa</taxon>
        <taxon>Mollusca</taxon>
        <taxon>Gastropoda</taxon>
        <taxon>Heterobranchia</taxon>
        <taxon>Euthyneura</taxon>
        <taxon>Panpulmonata</taxon>
        <taxon>Eupulmonata</taxon>
        <taxon>Stylommatophora</taxon>
        <taxon>Helicina</taxon>
        <taxon>Arionoidea</taxon>
        <taxon>Arionidae</taxon>
        <taxon>Arion</taxon>
    </lineage>
</organism>
<protein>
    <submittedName>
        <fullName evidence="2">Uncharacterized protein</fullName>
    </submittedName>
</protein>
<feature type="compositionally biased region" description="Basic residues" evidence="1">
    <location>
        <begin position="15"/>
        <end position="24"/>
    </location>
</feature>
<evidence type="ECO:0000313" key="2">
    <source>
        <dbReference type="EMBL" id="CEK48462.1"/>
    </source>
</evidence>
<dbReference type="EMBL" id="HACG01001597">
    <property type="protein sequence ID" value="CEK48462.1"/>
    <property type="molecule type" value="Transcribed_RNA"/>
</dbReference>
<sequence length="78" mass="8429">DDDDEPPAEVLPGSKKSKKSKKKKINDGESGLPKNDPSEDLMTKNEDNPATPILYACATMWHETDRDGAASKVTSQVG</sequence>
<gene>
    <name evidence="2" type="primary">ORF4045</name>
</gene>
<feature type="non-terminal residue" evidence="2">
    <location>
        <position position="1"/>
    </location>
</feature>
<feature type="region of interest" description="Disordered" evidence="1">
    <location>
        <begin position="1"/>
        <end position="48"/>
    </location>
</feature>
<name>A0A0B6XWP5_9EUPU</name>
<reference evidence="2" key="1">
    <citation type="submission" date="2014-12" db="EMBL/GenBank/DDBJ databases">
        <title>Insight into the proteome of Arion vulgaris.</title>
        <authorList>
            <person name="Aradska J."/>
            <person name="Bulat T."/>
            <person name="Smidak R."/>
            <person name="Sarate P."/>
            <person name="Gangsoo J."/>
            <person name="Sialana F."/>
            <person name="Bilban M."/>
            <person name="Lubec G."/>
        </authorList>
    </citation>
    <scope>NUCLEOTIDE SEQUENCE</scope>
    <source>
        <tissue evidence="2">Skin</tissue>
    </source>
</reference>
<dbReference type="AlphaFoldDB" id="A0A0B6XWP5"/>
<accession>A0A0B6XWP5</accession>